<dbReference type="Proteomes" id="UP001293593">
    <property type="component" value="Unassembled WGS sequence"/>
</dbReference>
<comment type="caution">
    <text evidence="1">The sequence shown here is derived from an EMBL/GenBank/DDBJ whole genome shotgun (WGS) entry which is preliminary data.</text>
</comment>
<evidence type="ECO:0000313" key="2">
    <source>
        <dbReference type="Proteomes" id="UP001293593"/>
    </source>
</evidence>
<reference evidence="1" key="1">
    <citation type="submission" date="2023-10" db="EMBL/GenBank/DDBJ databases">
        <title>Chromosome-level genome of the transformable northern wattle, Acacia crassicarpa.</title>
        <authorList>
            <person name="Massaro I."/>
            <person name="Sinha N.R."/>
            <person name="Poethig S."/>
            <person name="Leichty A.R."/>
        </authorList>
    </citation>
    <scope>NUCLEOTIDE SEQUENCE</scope>
    <source>
        <strain evidence="1">Acra3RX</strain>
        <tissue evidence="1">Leaf</tissue>
    </source>
</reference>
<keyword evidence="2" id="KW-1185">Reference proteome</keyword>
<dbReference type="EMBL" id="JAWXYG010000005">
    <property type="protein sequence ID" value="KAK4271021.1"/>
    <property type="molecule type" value="Genomic_DNA"/>
</dbReference>
<sequence>MASLVASDAIIYSASIAESATVLCLELFQLTARPFNRNNILIAILDYLGQFGNLHLCNQSHRTHPPNHHIPRINPLFFLSTSGYS</sequence>
<dbReference type="AlphaFoldDB" id="A0AAE1JLH9"/>
<proteinExistence type="predicted"/>
<organism evidence="1 2">
    <name type="scientific">Acacia crassicarpa</name>
    <name type="common">northern wattle</name>
    <dbReference type="NCBI Taxonomy" id="499986"/>
    <lineage>
        <taxon>Eukaryota</taxon>
        <taxon>Viridiplantae</taxon>
        <taxon>Streptophyta</taxon>
        <taxon>Embryophyta</taxon>
        <taxon>Tracheophyta</taxon>
        <taxon>Spermatophyta</taxon>
        <taxon>Magnoliopsida</taxon>
        <taxon>eudicotyledons</taxon>
        <taxon>Gunneridae</taxon>
        <taxon>Pentapetalae</taxon>
        <taxon>rosids</taxon>
        <taxon>fabids</taxon>
        <taxon>Fabales</taxon>
        <taxon>Fabaceae</taxon>
        <taxon>Caesalpinioideae</taxon>
        <taxon>mimosoid clade</taxon>
        <taxon>Acacieae</taxon>
        <taxon>Acacia</taxon>
    </lineage>
</organism>
<accession>A0AAE1JLH9</accession>
<name>A0AAE1JLH9_9FABA</name>
<protein>
    <submittedName>
        <fullName evidence="1">Uncharacterized protein</fullName>
    </submittedName>
</protein>
<gene>
    <name evidence="1" type="ORF">QN277_019777</name>
</gene>
<evidence type="ECO:0000313" key="1">
    <source>
        <dbReference type="EMBL" id="KAK4271021.1"/>
    </source>
</evidence>